<dbReference type="GO" id="GO:0009408">
    <property type="term" value="P:response to heat"/>
    <property type="evidence" value="ECO:0007669"/>
    <property type="project" value="TreeGrafter"/>
</dbReference>
<evidence type="ECO:0000313" key="6">
    <source>
        <dbReference type="WBParaSite" id="PDA_v2.g22045.t1"/>
    </source>
</evidence>
<dbReference type="GO" id="GO:0005634">
    <property type="term" value="C:nucleus"/>
    <property type="evidence" value="ECO:0007669"/>
    <property type="project" value="TreeGrafter"/>
</dbReference>
<evidence type="ECO:0000313" key="5">
    <source>
        <dbReference type="Proteomes" id="UP000887578"/>
    </source>
</evidence>
<evidence type="ECO:0000256" key="3">
    <source>
        <dbReference type="SAM" id="MobiDB-lite"/>
    </source>
</evidence>
<evidence type="ECO:0000256" key="1">
    <source>
        <dbReference type="PROSITE-ProRule" id="PRU00285"/>
    </source>
</evidence>
<sequence>MDSYFNPFETGRYRQRPPHRSFGPFGLNNGNGCGPHEHGDYPPFQPFGPHSGFGFHGGRGGFGPWGPSGPHGRGWGPRDPDDYSSSSEDEDPKKPGEDTSSDSSSDSSSESDVECHGKGRHRRCPHRRGGHGRHGRGHSHGGHGHGGHGHGGHGHGGHSHGRHGHGGHGRHRHGRHCFPPHHHHHHRGHSPWGNRAETTEDLPVEDASGFGSDYQVIHDDVVTQMNNLQVQDDGHKDQSTKKSFKIALNADGFKVKDIRIRRHQNQLRVEGKQDAKTYLGTFQRSFAYTITIPSGVNPKKIKTKLGPDGVLRIKAKKSRDGIENEEIEEIPIKE</sequence>
<dbReference type="PROSITE" id="PS01031">
    <property type="entry name" value="SHSP"/>
    <property type="match status" value="1"/>
</dbReference>
<evidence type="ECO:0000259" key="4">
    <source>
        <dbReference type="PROSITE" id="PS01031"/>
    </source>
</evidence>
<dbReference type="WBParaSite" id="PDA_v2.g22045.t1">
    <property type="protein sequence ID" value="PDA_v2.g22045.t1"/>
    <property type="gene ID" value="PDA_v2.g22045"/>
</dbReference>
<feature type="compositionally biased region" description="Gly residues" evidence="3">
    <location>
        <begin position="54"/>
        <end position="75"/>
    </location>
</feature>
<dbReference type="GO" id="GO:0042026">
    <property type="term" value="P:protein refolding"/>
    <property type="evidence" value="ECO:0007669"/>
    <property type="project" value="TreeGrafter"/>
</dbReference>
<dbReference type="GO" id="GO:0005737">
    <property type="term" value="C:cytoplasm"/>
    <property type="evidence" value="ECO:0007669"/>
    <property type="project" value="TreeGrafter"/>
</dbReference>
<keyword evidence="5" id="KW-1185">Reference proteome</keyword>
<dbReference type="PANTHER" id="PTHR45640:SF26">
    <property type="entry name" value="RE23625P"/>
    <property type="match status" value="1"/>
</dbReference>
<dbReference type="AlphaFoldDB" id="A0A914Q4F3"/>
<dbReference type="InterPro" id="IPR002068">
    <property type="entry name" value="A-crystallin/Hsp20_dom"/>
</dbReference>
<dbReference type="GO" id="GO:0051082">
    <property type="term" value="F:unfolded protein binding"/>
    <property type="evidence" value="ECO:0007669"/>
    <property type="project" value="TreeGrafter"/>
</dbReference>
<dbReference type="Pfam" id="PF00011">
    <property type="entry name" value="HSP20"/>
    <property type="match status" value="1"/>
</dbReference>
<feature type="compositionally biased region" description="Low complexity" evidence="3">
    <location>
        <begin position="101"/>
        <end position="110"/>
    </location>
</feature>
<feature type="compositionally biased region" description="Basic residues" evidence="3">
    <location>
        <begin position="118"/>
        <end position="189"/>
    </location>
</feature>
<feature type="domain" description="SHSP" evidence="4">
    <location>
        <begin position="226"/>
        <end position="333"/>
    </location>
</feature>
<dbReference type="CDD" id="cd06526">
    <property type="entry name" value="metazoan_ACD"/>
    <property type="match status" value="1"/>
</dbReference>
<dbReference type="InterPro" id="IPR008978">
    <property type="entry name" value="HSP20-like_chaperone"/>
</dbReference>
<reference evidence="6" key="1">
    <citation type="submission" date="2022-11" db="UniProtKB">
        <authorList>
            <consortium name="WormBaseParasite"/>
        </authorList>
    </citation>
    <scope>IDENTIFICATION</scope>
</reference>
<dbReference type="Proteomes" id="UP000887578">
    <property type="component" value="Unplaced"/>
</dbReference>
<dbReference type="Gene3D" id="2.60.40.790">
    <property type="match status" value="1"/>
</dbReference>
<name>A0A914Q4F3_9BILA</name>
<dbReference type="SUPFAM" id="SSF49764">
    <property type="entry name" value="HSP20-like chaperones"/>
    <property type="match status" value="1"/>
</dbReference>
<protein>
    <submittedName>
        <fullName evidence="6">SHSP domain-containing protein</fullName>
    </submittedName>
</protein>
<accession>A0A914Q4F3</accession>
<organism evidence="5 6">
    <name type="scientific">Panagrolaimus davidi</name>
    <dbReference type="NCBI Taxonomy" id="227884"/>
    <lineage>
        <taxon>Eukaryota</taxon>
        <taxon>Metazoa</taxon>
        <taxon>Ecdysozoa</taxon>
        <taxon>Nematoda</taxon>
        <taxon>Chromadorea</taxon>
        <taxon>Rhabditida</taxon>
        <taxon>Tylenchina</taxon>
        <taxon>Panagrolaimomorpha</taxon>
        <taxon>Panagrolaimoidea</taxon>
        <taxon>Panagrolaimidae</taxon>
        <taxon>Panagrolaimus</taxon>
    </lineage>
</organism>
<evidence type="ECO:0000256" key="2">
    <source>
        <dbReference type="RuleBase" id="RU003616"/>
    </source>
</evidence>
<dbReference type="InterPro" id="IPR001436">
    <property type="entry name" value="Alpha-crystallin/sHSP_animal"/>
</dbReference>
<feature type="region of interest" description="Disordered" evidence="3">
    <location>
        <begin position="1"/>
        <end position="197"/>
    </location>
</feature>
<comment type="similarity">
    <text evidence="1 2">Belongs to the small heat shock protein (HSP20) family.</text>
</comment>
<proteinExistence type="inferred from homology"/>
<dbReference type="PANTHER" id="PTHR45640">
    <property type="entry name" value="HEAT SHOCK PROTEIN HSP-12.2-RELATED"/>
    <property type="match status" value="1"/>
</dbReference>